<reference evidence="1" key="1">
    <citation type="submission" date="2014-11" db="EMBL/GenBank/DDBJ databases">
        <authorList>
            <person name="Amaro Gonzalez C."/>
        </authorList>
    </citation>
    <scope>NUCLEOTIDE SEQUENCE</scope>
</reference>
<dbReference type="AlphaFoldDB" id="A0A0E9WR10"/>
<name>A0A0E9WR10_ANGAN</name>
<dbReference type="EMBL" id="GBXM01016684">
    <property type="protein sequence ID" value="JAH91893.1"/>
    <property type="molecule type" value="Transcribed_RNA"/>
</dbReference>
<accession>A0A0E9WR10</accession>
<protein>
    <submittedName>
        <fullName evidence="1">Uncharacterized protein</fullName>
    </submittedName>
</protein>
<proteinExistence type="predicted"/>
<organism evidence="1">
    <name type="scientific">Anguilla anguilla</name>
    <name type="common">European freshwater eel</name>
    <name type="synonym">Muraena anguilla</name>
    <dbReference type="NCBI Taxonomy" id="7936"/>
    <lineage>
        <taxon>Eukaryota</taxon>
        <taxon>Metazoa</taxon>
        <taxon>Chordata</taxon>
        <taxon>Craniata</taxon>
        <taxon>Vertebrata</taxon>
        <taxon>Euteleostomi</taxon>
        <taxon>Actinopterygii</taxon>
        <taxon>Neopterygii</taxon>
        <taxon>Teleostei</taxon>
        <taxon>Anguilliformes</taxon>
        <taxon>Anguillidae</taxon>
        <taxon>Anguilla</taxon>
    </lineage>
</organism>
<sequence>MMRTDSFIHRFVHPTFSLILNICFYSHSSHKTNLCFCYFSYGAVYTCLTAHTFQQNVLLCVYLHYITLHYMHRLAIARFTVSFMQLM</sequence>
<evidence type="ECO:0000313" key="1">
    <source>
        <dbReference type="EMBL" id="JAH91893.1"/>
    </source>
</evidence>
<reference evidence="1" key="2">
    <citation type="journal article" date="2015" name="Fish Shellfish Immunol.">
        <title>Early steps in the European eel (Anguilla anguilla)-Vibrio vulnificus interaction in the gills: Role of the RtxA13 toxin.</title>
        <authorList>
            <person name="Callol A."/>
            <person name="Pajuelo D."/>
            <person name="Ebbesson L."/>
            <person name="Teles M."/>
            <person name="MacKenzie S."/>
            <person name="Amaro C."/>
        </authorList>
    </citation>
    <scope>NUCLEOTIDE SEQUENCE</scope>
</reference>